<dbReference type="InterPro" id="IPR013324">
    <property type="entry name" value="RNA_pol_sigma_r3/r4-like"/>
</dbReference>
<feature type="domain" description="RNA polymerase sigma factor 70 region 4 type 2" evidence="5">
    <location>
        <begin position="111"/>
        <end position="160"/>
    </location>
</feature>
<evidence type="ECO:0000256" key="2">
    <source>
        <dbReference type="ARBA" id="ARBA00023015"/>
    </source>
</evidence>
<protein>
    <submittedName>
        <fullName evidence="6">Sigma-70 family RNA polymerase sigma factor</fullName>
    </submittedName>
</protein>
<dbReference type="SUPFAM" id="SSF88659">
    <property type="entry name" value="Sigma3 and sigma4 domains of RNA polymerase sigma factors"/>
    <property type="match status" value="1"/>
</dbReference>
<dbReference type="InterPro" id="IPR036388">
    <property type="entry name" value="WH-like_DNA-bd_sf"/>
</dbReference>
<evidence type="ECO:0000313" key="6">
    <source>
        <dbReference type="EMBL" id="NDV90567.1"/>
    </source>
</evidence>
<comment type="similarity">
    <text evidence="1">Belongs to the sigma-70 factor family. ECF subfamily.</text>
</comment>
<dbReference type="SUPFAM" id="SSF88946">
    <property type="entry name" value="Sigma2 domain of RNA polymerase sigma factors"/>
    <property type="match status" value="1"/>
</dbReference>
<comment type="caution">
    <text evidence="6">The sequence shown here is derived from an EMBL/GenBank/DDBJ whole genome shotgun (WGS) entry which is preliminary data.</text>
</comment>
<sequence length="175" mass="19905">MKQTADLNWDELEGTDAEHLLTSLKTFIRSLSADKNQVDDIFQETVLRTKRSKKLSELESPLAYMITVSKSVLYDFQKKTTPQAVDIDEVSLHSDSASPDSVYLNQQKLALVDDILSGMSALRRDIFLLRRVDGLSRDEIATRLEVSVEVVKKHLTRAMVEITVRLEEAGWIDEH</sequence>
<keyword evidence="2" id="KW-0805">Transcription regulation</keyword>
<keyword evidence="7" id="KW-1185">Reference proteome</keyword>
<dbReference type="InterPro" id="IPR013325">
    <property type="entry name" value="RNA_pol_sigma_r2"/>
</dbReference>
<dbReference type="AlphaFoldDB" id="A0A7X5LJK7"/>
<evidence type="ECO:0000259" key="5">
    <source>
        <dbReference type="Pfam" id="PF08281"/>
    </source>
</evidence>
<keyword evidence="3" id="KW-0731">Sigma factor</keyword>
<dbReference type="PANTHER" id="PTHR43133">
    <property type="entry name" value="RNA POLYMERASE ECF-TYPE SIGMA FACTO"/>
    <property type="match status" value="1"/>
</dbReference>
<evidence type="ECO:0000256" key="1">
    <source>
        <dbReference type="ARBA" id="ARBA00010641"/>
    </source>
</evidence>
<dbReference type="EMBL" id="JAAAWN010000005">
    <property type="protein sequence ID" value="NDV90567.1"/>
    <property type="molecule type" value="Genomic_DNA"/>
</dbReference>
<accession>A0A7X5LJK7</accession>
<dbReference type="Pfam" id="PF08281">
    <property type="entry name" value="Sigma70_r4_2"/>
    <property type="match status" value="1"/>
</dbReference>
<proteinExistence type="inferred from homology"/>
<keyword evidence="4" id="KW-0804">Transcription</keyword>
<dbReference type="Gene3D" id="1.10.10.10">
    <property type="entry name" value="Winged helix-like DNA-binding domain superfamily/Winged helix DNA-binding domain"/>
    <property type="match status" value="1"/>
</dbReference>
<dbReference type="InterPro" id="IPR013249">
    <property type="entry name" value="RNA_pol_sigma70_r4_t2"/>
</dbReference>
<reference evidence="6 7" key="1">
    <citation type="submission" date="2020-01" db="EMBL/GenBank/DDBJ databases">
        <authorList>
            <person name="Chen J."/>
            <person name="Zhu S."/>
            <person name="Yang J."/>
        </authorList>
    </citation>
    <scope>NUCLEOTIDE SEQUENCE [LARGE SCALE GENOMIC DNA]</scope>
    <source>
        <strain evidence="6 7">345S023</strain>
    </source>
</reference>
<evidence type="ECO:0000256" key="3">
    <source>
        <dbReference type="ARBA" id="ARBA00023082"/>
    </source>
</evidence>
<dbReference type="Gene3D" id="1.10.1740.10">
    <property type="match status" value="1"/>
</dbReference>
<dbReference type="GO" id="GO:0016987">
    <property type="term" value="F:sigma factor activity"/>
    <property type="evidence" value="ECO:0007669"/>
    <property type="project" value="UniProtKB-KW"/>
</dbReference>
<name>A0A7X5LJK7_9ALTE</name>
<dbReference type="NCBIfam" id="TIGR02937">
    <property type="entry name" value="sigma70-ECF"/>
    <property type="match status" value="1"/>
</dbReference>
<evidence type="ECO:0000313" key="7">
    <source>
        <dbReference type="Proteomes" id="UP000470213"/>
    </source>
</evidence>
<dbReference type="RefSeq" id="WP_163084161.1">
    <property type="nucleotide sequence ID" value="NZ_JAAAWN010000005.1"/>
</dbReference>
<dbReference type="GO" id="GO:0003677">
    <property type="term" value="F:DNA binding"/>
    <property type="evidence" value="ECO:0007669"/>
    <property type="project" value="InterPro"/>
</dbReference>
<dbReference type="InterPro" id="IPR014284">
    <property type="entry name" value="RNA_pol_sigma-70_dom"/>
</dbReference>
<gene>
    <name evidence="6" type="ORF">GTH32_05070</name>
</gene>
<dbReference type="InterPro" id="IPR039425">
    <property type="entry name" value="RNA_pol_sigma-70-like"/>
</dbReference>
<organism evidence="6 7">
    <name type="scientific">Alteromonas profundi</name>
    <dbReference type="NCBI Taxonomy" id="2696062"/>
    <lineage>
        <taxon>Bacteria</taxon>
        <taxon>Pseudomonadati</taxon>
        <taxon>Pseudomonadota</taxon>
        <taxon>Gammaproteobacteria</taxon>
        <taxon>Alteromonadales</taxon>
        <taxon>Alteromonadaceae</taxon>
        <taxon>Alteromonas/Salinimonas group</taxon>
        <taxon>Alteromonas</taxon>
    </lineage>
</organism>
<dbReference type="PANTHER" id="PTHR43133:SF63">
    <property type="entry name" value="RNA POLYMERASE SIGMA FACTOR FECI-RELATED"/>
    <property type="match status" value="1"/>
</dbReference>
<evidence type="ECO:0000256" key="4">
    <source>
        <dbReference type="ARBA" id="ARBA00023163"/>
    </source>
</evidence>
<dbReference type="GO" id="GO:0006352">
    <property type="term" value="P:DNA-templated transcription initiation"/>
    <property type="evidence" value="ECO:0007669"/>
    <property type="project" value="InterPro"/>
</dbReference>
<dbReference type="Proteomes" id="UP000470213">
    <property type="component" value="Unassembled WGS sequence"/>
</dbReference>